<keyword evidence="1" id="KW-1133">Transmembrane helix</keyword>
<accession>A0A2S5JM58</accession>
<dbReference type="OrthoDB" id="8480262at2"/>
<dbReference type="EMBL" id="PRDS01000001">
    <property type="protein sequence ID" value="PPB82493.1"/>
    <property type="molecule type" value="Genomic_DNA"/>
</dbReference>
<evidence type="ECO:0000256" key="1">
    <source>
        <dbReference type="SAM" id="Phobius"/>
    </source>
</evidence>
<evidence type="ECO:0000313" key="2">
    <source>
        <dbReference type="EMBL" id="PPB82493.1"/>
    </source>
</evidence>
<proteinExistence type="predicted"/>
<name>A0A2S5JM58_9RHOB</name>
<dbReference type="RefSeq" id="WP_104069034.1">
    <property type="nucleotide sequence ID" value="NZ_PRDS01000001.1"/>
</dbReference>
<dbReference type="Proteomes" id="UP000239736">
    <property type="component" value="Unassembled WGS sequence"/>
</dbReference>
<feature type="transmembrane region" description="Helical" evidence="1">
    <location>
        <begin position="6"/>
        <end position="26"/>
    </location>
</feature>
<dbReference type="AlphaFoldDB" id="A0A2S5JM58"/>
<organism evidence="2 3">
    <name type="scientific">Albidovulum inexpectatum</name>
    <dbReference type="NCBI Taxonomy" id="196587"/>
    <lineage>
        <taxon>Bacteria</taxon>
        <taxon>Pseudomonadati</taxon>
        <taxon>Pseudomonadota</taxon>
        <taxon>Alphaproteobacteria</taxon>
        <taxon>Rhodobacterales</taxon>
        <taxon>Paracoccaceae</taxon>
        <taxon>Albidovulum</taxon>
    </lineage>
</organism>
<protein>
    <submittedName>
        <fullName evidence="2">Uncharacterized protein</fullName>
    </submittedName>
</protein>
<keyword evidence="3" id="KW-1185">Reference proteome</keyword>
<evidence type="ECO:0000313" key="3">
    <source>
        <dbReference type="Proteomes" id="UP000239736"/>
    </source>
</evidence>
<gene>
    <name evidence="2" type="ORF">LV82_00427</name>
</gene>
<keyword evidence="1" id="KW-0812">Transmembrane</keyword>
<feature type="transmembrane region" description="Helical" evidence="1">
    <location>
        <begin position="66"/>
        <end position="86"/>
    </location>
</feature>
<feature type="transmembrane region" description="Helical" evidence="1">
    <location>
        <begin position="92"/>
        <end position="116"/>
    </location>
</feature>
<comment type="caution">
    <text evidence="2">The sequence shown here is derived from an EMBL/GenBank/DDBJ whole genome shotgun (WGS) entry which is preliminary data.</text>
</comment>
<keyword evidence="1" id="KW-0472">Membrane</keyword>
<reference evidence="2 3" key="1">
    <citation type="submission" date="2018-01" db="EMBL/GenBank/DDBJ databases">
        <title>Genomic Encyclopedia of Archaeal and Bacterial Type Strains, Phase II (KMG-II): from individual species to whole genera.</title>
        <authorList>
            <person name="Goeker M."/>
        </authorList>
    </citation>
    <scope>NUCLEOTIDE SEQUENCE [LARGE SCALE GENOMIC DNA]</scope>
    <source>
        <strain evidence="2 3">DSM 12048</strain>
    </source>
</reference>
<sequence length="123" mass="13788">MEWVLLIVAAVLASELILRLPVLAEIRRVADFSRRAGHVLRSSRISDHWKEWVLPRYAWRIGRGSVLFLAMLMIALAPVAMVGLLYPGGLAAWSVALMRPVAMATLCIVSLGYIWLRIRVTHA</sequence>